<keyword evidence="2" id="KW-1185">Reference proteome</keyword>
<evidence type="ECO:0008006" key="3">
    <source>
        <dbReference type="Google" id="ProtNLM"/>
    </source>
</evidence>
<sequence>MGTHYKKTFWIVLVLFSVQLAIGQESLSKTVEKTFPLTDTGSLQLENKYGSINLTGWDKNEVSIKISIKVNHKKKDNAKDLLKRVNPNFKSSSDNVFVVSEIDNRNTGWFADLFNNANPIDSDRSHVQIDYEVFLPKEIKLKVTNRFGDVIIDGWSGQLNALIEHGDLWLGENLSKADIILKFGKLRAKDMDYASLNLKNGELEMNNSKSLRLNSSGTEINMNSVNSLELYSNKDDILADEIGTIYGDLKFSTMEIKSLSKDVDLSMKIADFRISKILEPATEISIEQESSEVILVVTDFSHVFKATLEQGVVRLPKSFENVNSNILDKGRKLREIEATYGDEKMGSIVINGLKGIITLQE</sequence>
<evidence type="ECO:0000313" key="1">
    <source>
        <dbReference type="EMBL" id="MDT0621457.1"/>
    </source>
</evidence>
<gene>
    <name evidence="1" type="ORF">RM520_07465</name>
</gene>
<accession>A0ABU3BH20</accession>
<protein>
    <recommendedName>
        <fullName evidence="3">Adhesin domain-containing protein</fullName>
    </recommendedName>
</protein>
<organism evidence="1 2">
    <name type="scientific">Croceitalea vernalis</name>
    <dbReference type="NCBI Taxonomy" id="3075599"/>
    <lineage>
        <taxon>Bacteria</taxon>
        <taxon>Pseudomonadati</taxon>
        <taxon>Bacteroidota</taxon>
        <taxon>Flavobacteriia</taxon>
        <taxon>Flavobacteriales</taxon>
        <taxon>Flavobacteriaceae</taxon>
        <taxon>Croceitalea</taxon>
    </lineage>
</organism>
<dbReference type="Proteomes" id="UP001250662">
    <property type="component" value="Unassembled WGS sequence"/>
</dbReference>
<name>A0ABU3BH20_9FLAO</name>
<dbReference type="RefSeq" id="WP_311387532.1">
    <property type="nucleotide sequence ID" value="NZ_JAVRHU010000002.1"/>
</dbReference>
<evidence type="ECO:0000313" key="2">
    <source>
        <dbReference type="Proteomes" id="UP001250662"/>
    </source>
</evidence>
<comment type="caution">
    <text evidence="1">The sequence shown here is derived from an EMBL/GenBank/DDBJ whole genome shotgun (WGS) entry which is preliminary data.</text>
</comment>
<proteinExistence type="predicted"/>
<dbReference type="EMBL" id="JAVRHU010000002">
    <property type="protein sequence ID" value="MDT0621457.1"/>
    <property type="molecule type" value="Genomic_DNA"/>
</dbReference>
<reference evidence="1 2" key="1">
    <citation type="submission" date="2023-09" db="EMBL/GenBank/DDBJ databases">
        <authorList>
            <person name="Rey-Velasco X."/>
        </authorList>
    </citation>
    <scope>NUCLEOTIDE SEQUENCE [LARGE SCALE GENOMIC DNA]</scope>
    <source>
        <strain evidence="1 2">P007</strain>
    </source>
</reference>